<gene>
    <name evidence="1" type="primary">AlNc14C285G10167</name>
    <name evidence="1" type="ORF">ALNC14_114020</name>
</gene>
<reference evidence="1" key="1">
    <citation type="journal article" date="2011" name="PLoS Biol.">
        <title>Gene gain and loss during evolution of obligate parasitism in the white rust pathogen of Arabidopsis thaliana.</title>
        <authorList>
            <person name="Kemen E."/>
            <person name="Gardiner A."/>
            <person name="Schultz-Larsen T."/>
            <person name="Kemen A.C."/>
            <person name="Balmuth A.L."/>
            <person name="Robert-Seilaniantz A."/>
            <person name="Bailey K."/>
            <person name="Holub E."/>
            <person name="Studholme D.J."/>
            <person name="Maclean D."/>
            <person name="Jones J.D."/>
        </authorList>
    </citation>
    <scope>NUCLEOTIDE SEQUENCE</scope>
</reference>
<dbReference type="AlphaFoldDB" id="F0WV21"/>
<name>F0WV21_9STRA</name>
<accession>F0WV21</accession>
<protein>
    <submittedName>
        <fullName evidence="1">AlNc14C285G10167 protein</fullName>
    </submittedName>
</protein>
<organism evidence="1">
    <name type="scientific">Albugo laibachii Nc14</name>
    <dbReference type="NCBI Taxonomy" id="890382"/>
    <lineage>
        <taxon>Eukaryota</taxon>
        <taxon>Sar</taxon>
        <taxon>Stramenopiles</taxon>
        <taxon>Oomycota</taxon>
        <taxon>Peronosporomycetes</taxon>
        <taxon>Albuginales</taxon>
        <taxon>Albuginaceae</taxon>
        <taxon>Albugo</taxon>
    </lineage>
</organism>
<dbReference type="HOGENOM" id="CLU_1931434_0_0_1"/>
<evidence type="ECO:0000313" key="1">
    <source>
        <dbReference type="EMBL" id="CCA25258.1"/>
    </source>
</evidence>
<sequence length="131" mass="14401">MCTGWVGRNSTGGGAAPRQVTSNFVTYKITGSEFVFANFVPDCKSTLLCDIVEITSTSAQEAKTTVPAQFVHAFDVNRFPVTCLITSKPNLSVLFMACLQEGVGARFVARFRVSTNFRSDRTLFVLYEPKN</sequence>
<proteinExistence type="predicted"/>
<dbReference type="EMBL" id="FR824330">
    <property type="protein sequence ID" value="CCA25258.1"/>
    <property type="molecule type" value="Genomic_DNA"/>
</dbReference>
<reference evidence="1" key="2">
    <citation type="submission" date="2011-02" db="EMBL/GenBank/DDBJ databases">
        <authorList>
            <person name="MacLean D."/>
        </authorList>
    </citation>
    <scope>NUCLEOTIDE SEQUENCE</scope>
</reference>